<dbReference type="SUPFAM" id="SSF55729">
    <property type="entry name" value="Acyl-CoA N-acyltransferases (Nat)"/>
    <property type="match status" value="1"/>
</dbReference>
<evidence type="ECO:0000256" key="2">
    <source>
        <dbReference type="ARBA" id="ARBA00023315"/>
    </source>
</evidence>
<dbReference type="Gene3D" id="3.40.630.30">
    <property type="match status" value="1"/>
</dbReference>
<dbReference type="NCBIfam" id="NF007853">
    <property type="entry name" value="PRK10562.1"/>
    <property type="match status" value="1"/>
</dbReference>
<keyword evidence="3" id="KW-1133">Transmembrane helix</keyword>
<evidence type="ECO:0000313" key="5">
    <source>
        <dbReference type="EMBL" id="AKB44823.1"/>
    </source>
</evidence>
<dbReference type="KEGG" id="mvc:MSVAZ_2554"/>
<dbReference type="InterPro" id="IPR016181">
    <property type="entry name" value="Acyl_CoA_acyltransferase"/>
</dbReference>
<evidence type="ECO:0000313" key="6">
    <source>
        <dbReference type="Proteomes" id="UP000033096"/>
    </source>
</evidence>
<keyword evidence="2 5" id="KW-0012">Acyltransferase</keyword>
<dbReference type="PROSITE" id="PS51186">
    <property type="entry name" value="GNAT"/>
    <property type="match status" value="1"/>
</dbReference>
<name>A0A0E3Q871_9EURY</name>
<dbReference type="CDD" id="cd04301">
    <property type="entry name" value="NAT_SF"/>
    <property type="match status" value="1"/>
</dbReference>
<dbReference type="EC" id="2.3.1.-" evidence="5"/>
<protein>
    <submittedName>
        <fullName evidence="5">Acetyltransferase</fullName>
        <ecNumber evidence="5">2.3.1.-</ecNumber>
    </submittedName>
</protein>
<dbReference type="RefSeq" id="WP_048121790.1">
    <property type="nucleotide sequence ID" value="NZ_CP009520.1"/>
</dbReference>
<dbReference type="AlphaFoldDB" id="A0A0E3Q871"/>
<evidence type="ECO:0000256" key="1">
    <source>
        <dbReference type="ARBA" id="ARBA00022679"/>
    </source>
</evidence>
<dbReference type="PANTHER" id="PTHR43800:SF1">
    <property type="entry name" value="PEPTIDYL-LYSINE N-ACETYLTRANSFERASE YJAB"/>
    <property type="match status" value="1"/>
</dbReference>
<keyword evidence="6" id="KW-1185">Reference proteome</keyword>
<dbReference type="GO" id="GO:0016747">
    <property type="term" value="F:acyltransferase activity, transferring groups other than amino-acyl groups"/>
    <property type="evidence" value="ECO:0007669"/>
    <property type="project" value="InterPro"/>
</dbReference>
<organism evidence="5 6">
    <name type="scientific">Methanosarcina vacuolata Z-761</name>
    <dbReference type="NCBI Taxonomy" id="1434123"/>
    <lineage>
        <taxon>Archaea</taxon>
        <taxon>Methanobacteriati</taxon>
        <taxon>Methanobacteriota</taxon>
        <taxon>Stenosarchaea group</taxon>
        <taxon>Methanomicrobia</taxon>
        <taxon>Methanosarcinales</taxon>
        <taxon>Methanosarcinaceae</taxon>
        <taxon>Methanosarcina</taxon>
    </lineage>
</organism>
<sequence>MIRSYRKTDLEEMVRIWYEASVIAHFFIPASFWASQKNAMKEKYLPLAENFIFEDEGQIAGFISLVGEHVCALFVVPEMQGQGIGTALLEHAKTLKGRLSLKVYRENKSALHFYEKCGFVATGEEVDEYTSCVQILMKWE</sequence>
<dbReference type="InterPro" id="IPR000182">
    <property type="entry name" value="GNAT_dom"/>
</dbReference>
<gene>
    <name evidence="5" type="ORF">MSVAZ_2554</name>
</gene>
<reference evidence="5 6" key="1">
    <citation type="submission" date="2014-07" db="EMBL/GenBank/DDBJ databases">
        <title>Methanogenic archaea and the global carbon cycle.</title>
        <authorList>
            <person name="Henriksen J.R."/>
            <person name="Luke J."/>
            <person name="Reinhart S."/>
            <person name="Benedict M.N."/>
            <person name="Youngblut N.D."/>
            <person name="Metcalf M.E."/>
            <person name="Whitaker R.J."/>
            <person name="Metcalf W.W."/>
        </authorList>
    </citation>
    <scope>NUCLEOTIDE SEQUENCE [LARGE SCALE GENOMIC DNA]</scope>
    <source>
        <strain evidence="5 6">Z-761</strain>
    </source>
</reference>
<dbReference type="GeneID" id="24811047"/>
<feature type="transmembrane region" description="Helical" evidence="3">
    <location>
        <begin position="16"/>
        <end position="34"/>
    </location>
</feature>
<evidence type="ECO:0000256" key="3">
    <source>
        <dbReference type="SAM" id="Phobius"/>
    </source>
</evidence>
<feature type="domain" description="N-acetyltransferase" evidence="4">
    <location>
        <begin position="1"/>
        <end position="140"/>
    </location>
</feature>
<keyword evidence="1 5" id="KW-0808">Transferase</keyword>
<dbReference type="HOGENOM" id="CLU_013985_21_2_2"/>
<dbReference type="PANTHER" id="PTHR43800">
    <property type="entry name" value="PEPTIDYL-LYSINE N-ACETYLTRANSFERASE YJAB"/>
    <property type="match status" value="1"/>
</dbReference>
<keyword evidence="3" id="KW-0472">Membrane</keyword>
<proteinExistence type="predicted"/>
<accession>A0A0E3Q871</accession>
<dbReference type="EMBL" id="CP009520">
    <property type="protein sequence ID" value="AKB44823.1"/>
    <property type="molecule type" value="Genomic_DNA"/>
</dbReference>
<dbReference type="Proteomes" id="UP000033096">
    <property type="component" value="Chromosome"/>
</dbReference>
<keyword evidence="3" id="KW-0812">Transmembrane</keyword>
<evidence type="ECO:0000259" key="4">
    <source>
        <dbReference type="PROSITE" id="PS51186"/>
    </source>
</evidence>
<dbReference type="Pfam" id="PF13508">
    <property type="entry name" value="Acetyltransf_7"/>
    <property type="match status" value="1"/>
</dbReference>
<dbReference type="PATRIC" id="fig|1434123.4.peg.3118"/>